<dbReference type="EnsemblPlants" id="ONIVA07G00980.1">
    <property type="protein sequence ID" value="ONIVA07G00980.1"/>
    <property type="gene ID" value="ONIVA07G00980"/>
</dbReference>
<evidence type="ECO:0000313" key="2">
    <source>
        <dbReference type="Proteomes" id="UP000006591"/>
    </source>
</evidence>
<dbReference type="Proteomes" id="UP000006591">
    <property type="component" value="Chromosome 7"/>
</dbReference>
<reference evidence="1" key="1">
    <citation type="submission" date="2015-04" db="UniProtKB">
        <authorList>
            <consortium name="EnsemblPlants"/>
        </authorList>
    </citation>
    <scope>IDENTIFICATION</scope>
    <source>
        <strain evidence="1">SL10</strain>
    </source>
</reference>
<reference evidence="1" key="2">
    <citation type="submission" date="2018-04" db="EMBL/GenBank/DDBJ databases">
        <title>OnivRS2 (Oryza nivara Reference Sequence Version 2).</title>
        <authorList>
            <person name="Zhang J."/>
            <person name="Kudrna D."/>
            <person name="Lee S."/>
            <person name="Talag J."/>
            <person name="Rajasekar S."/>
            <person name="Welchert J."/>
            <person name="Hsing Y.-I."/>
            <person name="Wing R.A."/>
        </authorList>
    </citation>
    <scope>NUCLEOTIDE SEQUENCE [LARGE SCALE GENOMIC DNA]</scope>
    <source>
        <strain evidence="1">SL10</strain>
    </source>
</reference>
<organism evidence="1">
    <name type="scientific">Oryza nivara</name>
    <name type="common">Indian wild rice</name>
    <name type="synonym">Oryza sativa f. spontanea</name>
    <dbReference type="NCBI Taxonomy" id="4536"/>
    <lineage>
        <taxon>Eukaryota</taxon>
        <taxon>Viridiplantae</taxon>
        <taxon>Streptophyta</taxon>
        <taxon>Embryophyta</taxon>
        <taxon>Tracheophyta</taxon>
        <taxon>Spermatophyta</taxon>
        <taxon>Magnoliopsida</taxon>
        <taxon>Liliopsida</taxon>
        <taxon>Poales</taxon>
        <taxon>Poaceae</taxon>
        <taxon>BOP clade</taxon>
        <taxon>Oryzoideae</taxon>
        <taxon>Oryzeae</taxon>
        <taxon>Oryzinae</taxon>
        <taxon>Oryza</taxon>
    </lineage>
</organism>
<evidence type="ECO:0000313" key="1">
    <source>
        <dbReference type="EnsemblPlants" id="ONIVA07G00980.1"/>
    </source>
</evidence>
<accession>A0A0E0HWD5</accession>
<sequence length="19" mass="2193">MRDPRLLDPGRSNGNKRIP</sequence>
<keyword evidence="2" id="KW-1185">Reference proteome</keyword>
<dbReference type="AlphaFoldDB" id="A0A0E0HWD5"/>
<proteinExistence type="predicted"/>
<protein>
    <submittedName>
        <fullName evidence="1">Uncharacterized protein</fullName>
    </submittedName>
</protein>
<name>A0A0E0HWD5_ORYNI</name>
<dbReference type="HOGENOM" id="CLU_3430150_0_0_1"/>
<dbReference type="Gramene" id="ONIVA07G00980.1">
    <property type="protein sequence ID" value="ONIVA07G00980.1"/>
    <property type="gene ID" value="ONIVA07G00980"/>
</dbReference>